<dbReference type="EMBL" id="MCIF01000002">
    <property type="protein sequence ID" value="RAQ95023.1"/>
    <property type="molecule type" value="Genomic_DNA"/>
</dbReference>
<dbReference type="PROSITE" id="PS50110">
    <property type="entry name" value="RESPONSE_REGULATORY"/>
    <property type="match status" value="1"/>
</dbReference>
<name>A0A328VHB0_9CHLR</name>
<dbReference type="PROSITE" id="PS50043">
    <property type="entry name" value="HTH_LUXR_2"/>
    <property type="match status" value="1"/>
</dbReference>
<dbReference type="PANTHER" id="PTHR43214">
    <property type="entry name" value="TWO-COMPONENT RESPONSE REGULATOR"/>
    <property type="match status" value="1"/>
</dbReference>
<feature type="modified residue" description="4-aspartylphosphate" evidence="5">
    <location>
        <position position="56"/>
    </location>
</feature>
<organism evidence="8 9">
    <name type="scientific">Thermogemmatispora tikiterensis</name>
    <dbReference type="NCBI Taxonomy" id="1825093"/>
    <lineage>
        <taxon>Bacteria</taxon>
        <taxon>Bacillati</taxon>
        <taxon>Chloroflexota</taxon>
        <taxon>Ktedonobacteria</taxon>
        <taxon>Thermogemmatisporales</taxon>
        <taxon>Thermogemmatisporaceae</taxon>
        <taxon>Thermogemmatispora</taxon>
    </lineage>
</organism>
<dbReference type="SUPFAM" id="SSF52172">
    <property type="entry name" value="CheY-like"/>
    <property type="match status" value="1"/>
</dbReference>
<evidence type="ECO:0000259" key="7">
    <source>
        <dbReference type="PROSITE" id="PS50110"/>
    </source>
</evidence>
<dbReference type="InterPro" id="IPR016032">
    <property type="entry name" value="Sig_transdc_resp-reg_C-effctor"/>
</dbReference>
<evidence type="ECO:0000256" key="4">
    <source>
        <dbReference type="ARBA" id="ARBA00023163"/>
    </source>
</evidence>
<evidence type="ECO:0000256" key="2">
    <source>
        <dbReference type="ARBA" id="ARBA00023015"/>
    </source>
</evidence>
<feature type="domain" description="Response regulatory" evidence="7">
    <location>
        <begin position="5"/>
        <end position="121"/>
    </location>
</feature>
<dbReference type="Pfam" id="PF00196">
    <property type="entry name" value="GerE"/>
    <property type="match status" value="1"/>
</dbReference>
<dbReference type="CDD" id="cd17535">
    <property type="entry name" value="REC_NarL-like"/>
    <property type="match status" value="1"/>
</dbReference>
<keyword evidence="9" id="KW-1185">Reference proteome</keyword>
<evidence type="ECO:0000313" key="9">
    <source>
        <dbReference type="Proteomes" id="UP000248706"/>
    </source>
</evidence>
<evidence type="ECO:0000259" key="6">
    <source>
        <dbReference type="PROSITE" id="PS50043"/>
    </source>
</evidence>
<dbReference type="GO" id="GO:0006355">
    <property type="term" value="P:regulation of DNA-templated transcription"/>
    <property type="evidence" value="ECO:0007669"/>
    <property type="project" value="InterPro"/>
</dbReference>
<proteinExistence type="predicted"/>
<evidence type="ECO:0000256" key="3">
    <source>
        <dbReference type="ARBA" id="ARBA00023125"/>
    </source>
</evidence>
<dbReference type="SMART" id="SM00421">
    <property type="entry name" value="HTH_LUXR"/>
    <property type="match status" value="1"/>
</dbReference>
<keyword evidence="4" id="KW-0804">Transcription</keyword>
<dbReference type="GO" id="GO:0000160">
    <property type="term" value="P:phosphorelay signal transduction system"/>
    <property type="evidence" value="ECO:0007669"/>
    <property type="project" value="InterPro"/>
</dbReference>
<dbReference type="SUPFAM" id="SSF46894">
    <property type="entry name" value="C-terminal effector domain of the bipartite response regulators"/>
    <property type="match status" value="1"/>
</dbReference>
<dbReference type="CDD" id="cd06170">
    <property type="entry name" value="LuxR_C_like"/>
    <property type="match status" value="1"/>
</dbReference>
<protein>
    <submittedName>
        <fullName evidence="8">DNA-binding response regulator</fullName>
    </submittedName>
</protein>
<dbReference type="Pfam" id="PF00072">
    <property type="entry name" value="Response_reg"/>
    <property type="match status" value="1"/>
</dbReference>
<evidence type="ECO:0000313" key="8">
    <source>
        <dbReference type="EMBL" id="RAQ95023.1"/>
    </source>
</evidence>
<sequence length="231" mass="25730">METIRVLIVEEQPLLRIGIHATLERMGDCEIVGETTDPAEILAIAGDGQLDVALIDTGLTCADPLEIARQVRRVAPHVAMIMLTPAENEEDLFQSIKVGAAAYYTRDIGLEELRDAVRKVSRGEYLMNDDVLSRPQIASRVLASFRALNEEEEEVDNTQKEPSPLSSREIEILDHIARGRSNKEIAKVLKISDQTVKNHITSILKKLAVNDRTAAVVYALKHGWITIEKEQ</sequence>
<dbReference type="OrthoDB" id="9787019at2"/>
<dbReference type="InterPro" id="IPR000792">
    <property type="entry name" value="Tscrpt_reg_LuxR_C"/>
</dbReference>
<evidence type="ECO:0000256" key="5">
    <source>
        <dbReference type="PROSITE-ProRule" id="PRU00169"/>
    </source>
</evidence>
<accession>A0A328VHB0</accession>
<keyword evidence="3 8" id="KW-0238">DNA-binding</keyword>
<dbReference type="InterPro" id="IPR001789">
    <property type="entry name" value="Sig_transdc_resp-reg_receiver"/>
</dbReference>
<dbReference type="GO" id="GO:0003677">
    <property type="term" value="F:DNA binding"/>
    <property type="evidence" value="ECO:0007669"/>
    <property type="project" value="UniProtKB-KW"/>
</dbReference>
<dbReference type="AlphaFoldDB" id="A0A328VHB0"/>
<reference evidence="8 9" key="1">
    <citation type="submission" date="2016-08" db="EMBL/GenBank/DDBJ databases">
        <title>Analysis of Carbohydrate Active Enzymes in Thermogemmatispora T81 Reveals Carbohydrate Degradation Ability.</title>
        <authorList>
            <person name="Tomazini A."/>
            <person name="Lal S."/>
            <person name="Stott M."/>
            <person name="Henrissat B."/>
            <person name="Polikarpov I."/>
            <person name="Sparling R."/>
            <person name="Levin D.B."/>
        </authorList>
    </citation>
    <scope>NUCLEOTIDE SEQUENCE [LARGE SCALE GENOMIC DNA]</scope>
    <source>
        <strain evidence="8 9">T81</strain>
    </source>
</reference>
<dbReference type="InterPro" id="IPR039420">
    <property type="entry name" value="WalR-like"/>
</dbReference>
<dbReference type="PANTHER" id="PTHR43214:SF24">
    <property type="entry name" value="TRANSCRIPTIONAL REGULATORY PROTEIN NARL-RELATED"/>
    <property type="match status" value="1"/>
</dbReference>
<evidence type="ECO:0000256" key="1">
    <source>
        <dbReference type="ARBA" id="ARBA00022553"/>
    </source>
</evidence>
<dbReference type="InterPro" id="IPR011006">
    <property type="entry name" value="CheY-like_superfamily"/>
</dbReference>
<dbReference type="Proteomes" id="UP000248706">
    <property type="component" value="Unassembled WGS sequence"/>
</dbReference>
<feature type="domain" description="HTH luxR-type" evidence="6">
    <location>
        <begin position="158"/>
        <end position="223"/>
    </location>
</feature>
<dbReference type="PRINTS" id="PR00038">
    <property type="entry name" value="HTHLUXR"/>
</dbReference>
<gene>
    <name evidence="8" type="ORF">A4R35_05710</name>
</gene>
<dbReference type="Gene3D" id="3.40.50.2300">
    <property type="match status" value="1"/>
</dbReference>
<comment type="caution">
    <text evidence="8">The sequence shown here is derived from an EMBL/GenBank/DDBJ whole genome shotgun (WGS) entry which is preliminary data.</text>
</comment>
<dbReference type="PROSITE" id="PS00622">
    <property type="entry name" value="HTH_LUXR_1"/>
    <property type="match status" value="1"/>
</dbReference>
<dbReference type="InterPro" id="IPR058245">
    <property type="entry name" value="NreC/VraR/RcsB-like_REC"/>
</dbReference>
<dbReference type="SMART" id="SM00448">
    <property type="entry name" value="REC"/>
    <property type="match status" value="1"/>
</dbReference>
<keyword evidence="1 5" id="KW-0597">Phosphoprotein</keyword>
<keyword evidence="2" id="KW-0805">Transcription regulation</keyword>